<evidence type="ECO:0000313" key="2">
    <source>
        <dbReference type="Proteomes" id="UP000215914"/>
    </source>
</evidence>
<name>A0A9K3E077_HELAN</name>
<evidence type="ECO:0000313" key="1">
    <source>
        <dbReference type="EMBL" id="KAF5764390.1"/>
    </source>
</evidence>
<comment type="caution">
    <text evidence="1">The sequence shown here is derived from an EMBL/GenBank/DDBJ whole genome shotgun (WGS) entry which is preliminary data.</text>
</comment>
<reference evidence="1" key="2">
    <citation type="submission" date="2020-06" db="EMBL/GenBank/DDBJ databases">
        <title>Helianthus annuus Genome sequencing and assembly Release 2.</title>
        <authorList>
            <person name="Gouzy J."/>
            <person name="Langlade N."/>
            <person name="Munos S."/>
        </authorList>
    </citation>
    <scope>NUCLEOTIDE SEQUENCE</scope>
    <source>
        <tissue evidence="1">Leaves</tissue>
    </source>
</reference>
<dbReference type="EMBL" id="MNCJ02000330">
    <property type="protein sequence ID" value="KAF5764390.1"/>
    <property type="molecule type" value="Genomic_DNA"/>
</dbReference>
<accession>A0A9K3E077</accession>
<protein>
    <submittedName>
        <fullName evidence="1">Uncharacterized protein</fullName>
    </submittedName>
</protein>
<reference evidence="1" key="1">
    <citation type="journal article" date="2017" name="Nature">
        <title>The sunflower genome provides insights into oil metabolism, flowering and Asterid evolution.</title>
        <authorList>
            <person name="Badouin H."/>
            <person name="Gouzy J."/>
            <person name="Grassa C.J."/>
            <person name="Murat F."/>
            <person name="Staton S.E."/>
            <person name="Cottret L."/>
            <person name="Lelandais-Briere C."/>
            <person name="Owens G.L."/>
            <person name="Carrere S."/>
            <person name="Mayjonade B."/>
            <person name="Legrand L."/>
            <person name="Gill N."/>
            <person name="Kane N.C."/>
            <person name="Bowers J.E."/>
            <person name="Hubner S."/>
            <person name="Bellec A."/>
            <person name="Berard A."/>
            <person name="Berges H."/>
            <person name="Blanchet N."/>
            <person name="Boniface M.C."/>
            <person name="Brunel D."/>
            <person name="Catrice O."/>
            <person name="Chaidir N."/>
            <person name="Claudel C."/>
            <person name="Donnadieu C."/>
            <person name="Faraut T."/>
            <person name="Fievet G."/>
            <person name="Helmstetter N."/>
            <person name="King M."/>
            <person name="Knapp S.J."/>
            <person name="Lai Z."/>
            <person name="Le Paslier M.C."/>
            <person name="Lippi Y."/>
            <person name="Lorenzon L."/>
            <person name="Mandel J.R."/>
            <person name="Marage G."/>
            <person name="Marchand G."/>
            <person name="Marquand E."/>
            <person name="Bret-Mestries E."/>
            <person name="Morien E."/>
            <person name="Nambeesan S."/>
            <person name="Nguyen T."/>
            <person name="Pegot-Espagnet P."/>
            <person name="Pouilly N."/>
            <person name="Raftis F."/>
            <person name="Sallet E."/>
            <person name="Schiex T."/>
            <person name="Thomas J."/>
            <person name="Vandecasteele C."/>
            <person name="Vares D."/>
            <person name="Vear F."/>
            <person name="Vautrin S."/>
            <person name="Crespi M."/>
            <person name="Mangin B."/>
            <person name="Burke J.M."/>
            <person name="Salse J."/>
            <person name="Munos S."/>
            <person name="Vincourt P."/>
            <person name="Rieseberg L.H."/>
            <person name="Langlade N.B."/>
        </authorList>
    </citation>
    <scope>NUCLEOTIDE SEQUENCE</scope>
    <source>
        <tissue evidence="1">Leaves</tissue>
    </source>
</reference>
<dbReference type="AlphaFoldDB" id="A0A9K3E077"/>
<keyword evidence="2" id="KW-1185">Reference proteome</keyword>
<dbReference type="Proteomes" id="UP000215914">
    <property type="component" value="Unassembled WGS sequence"/>
</dbReference>
<organism evidence="1 2">
    <name type="scientific">Helianthus annuus</name>
    <name type="common">Common sunflower</name>
    <dbReference type="NCBI Taxonomy" id="4232"/>
    <lineage>
        <taxon>Eukaryota</taxon>
        <taxon>Viridiplantae</taxon>
        <taxon>Streptophyta</taxon>
        <taxon>Embryophyta</taxon>
        <taxon>Tracheophyta</taxon>
        <taxon>Spermatophyta</taxon>
        <taxon>Magnoliopsida</taxon>
        <taxon>eudicotyledons</taxon>
        <taxon>Gunneridae</taxon>
        <taxon>Pentapetalae</taxon>
        <taxon>asterids</taxon>
        <taxon>campanulids</taxon>
        <taxon>Asterales</taxon>
        <taxon>Asteraceae</taxon>
        <taxon>Asteroideae</taxon>
        <taxon>Heliantheae alliance</taxon>
        <taxon>Heliantheae</taxon>
        <taxon>Helianthus</taxon>
    </lineage>
</organism>
<sequence length="148" mass="17082">MKTGLCSNFVLQCGCSKPWFLAKQSLASYTSTWLSKGWVKRNCSWLVLLSCFWLDEVSGLLSLIFTFGAYIDQLMRSNALLIILHLKDFGVGWGWGAGEWSEFEVKLVCEDLRAAMIYAWVCNTYRSRPHVLCFKFTSMWMLCRFTKS</sequence>
<gene>
    <name evidence="1" type="ORF">HanXRQr2_Chr15g0691511</name>
</gene>
<dbReference type="Gramene" id="mRNA:HanXRQr2_Chr15g0691511">
    <property type="protein sequence ID" value="mRNA:HanXRQr2_Chr15g0691511"/>
    <property type="gene ID" value="HanXRQr2_Chr15g0691511"/>
</dbReference>
<proteinExistence type="predicted"/>